<gene>
    <name evidence="1" type="ORF">UFOPK1493_00441</name>
</gene>
<reference evidence="1" key="1">
    <citation type="submission" date="2020-05" db="EMBL/GenBank/DDBJ databases">
        <authorList>
            <person name="Chiriac C."/>
            <person name="Salcher M."/>
            <person name="Ghai R."/>
            <person name="Kavagutti S V."/>
        </authorList>
    </citation>
    <scope>NUCLEOTIDE SEQUENCE</scope>
</reference>
<evidence type="ECO:0000313" key="1">
    <source>
        <dbReference type="EMBL" id="CAB4542967.1"/>
    </source>
</evidence>
<name>A0A6J6BWB4_9ZZZZ</name>
<proteinExistence type="predicted"/>
<sequence length="43" mass="4661">MLRYVNTVVIEVAHLDDTGAPALRPAIGEPVRSRSRDGLTTGR</sequence>
<protein>
    <submittedName>
        <fullName evidence="1">Unannotated protein</fullName>
    </submittedName>
</protein>
<accession>A0A6J6BWB4</accession>
<dbReference type="AlphaFoldDB" id="A0A6J6BWB4"/>
<organism evidence="1">
    <name type="scientific">freshwater metagenome</name>
    <dbReference type="NCBI Taxonomy" id="449393"/>
    <lineage>
        <taxon>unclassified sequences</taxon>
        <taxon>metagenomes</taxon>
        <taxon>ecological metagenomes</taxon>
    </lineage>
</organism>
<dbReference type="EMBL" id="CAEZSR010000008">
    <property type="protein sequence ID" value="CAB4542967.1"/>
    <property type="molecule type" value="Genomic_DNA"/>
</dbReference>